<dbReference type="EMBL" id="BGPR01007256">
    <property type="protein sequence ID" value="GBN25540.1"/>
    <property type="molecule type" value="Genomic_DNA"/>
</dbReference>
<keyword evidence="2" id="KW-1185">Reference proteome</keyword>
<name>A0A4Y2MGL0_ARAVE</name>
<comment type="caution">
    <text evidence="1">The sequence shown here is derived from an EMBL/GenBank/DDBJ whole genome shotgun (WGS) entry which is preliminary data.</text>
</comment>
<dbReference type="AlphaFoldDB" id="A0A4Y2MGL0"/>
<protein>
    <submittedName>
        <fullName evidence="1">Uncharacterized protein</fullName>
    </submittedName>
</protein>
<organism evidence="1 2">
    <name type="scientific">Araneus ventricosus</name>
    <name type="common">Orbweaver spider</name>
    <name type="synonym">Epeira ventricosa</name>
    <dbReference type="NCBI Taxonomy" id="182803"/>
    <lineage>
        <taxon>Eukaryota</taxon>
        <taxon>Metazoa</taxon>
        <taxon>Ecdysozoa</taxon>
        <taxon>Arthropoda</taxon>
        <taxon>Chelicerata</taxon>
        <taxon>Arachnida</taxon>
        <taxon>Araneae</taxon>
        <taxon>Araneomorphae</taxon>
        <taxon>Entelegynae</taxon>
        <taxon>Araneoidea</taxon>
        <taxon>Araneidae</taxon>
        <taxon>Araneus</taxon>
    </lineage>
</organism>
<reference evidence="1 2" key="1">
    <citation type="journal article" date="2019" name="Sci. Rep.">
        <title>Orb-weaving spider Araneus ventricosus genome elucidates the spidroin gene catalogue.</title>
        <authorList>
            <person name="Kono N."/>
            <person name="Nakamura H."/>
            <person name="Ohtoshi R."/>
            <person name="Moran D.A.P."/>
            <person name="Shinohara A."/>
            <person name="Yoshida Y."/>
            <person name="Fujiwara M."/>
            <person name="Mori M."/>
            <person name="Tomita M."/>
            <person name="Arakawa K."/>
        </authorList>
    </citation>
    <scope>NUCLEOTIDE SEQUENCE [LARGE SCALE GENOMIC DNA]</scope>
</reference>
<dbReference type="Proteomes" id="UP000499080">
    <property type="component" value="Unassembled WGS sequence"/>
</dbReference>
<evidence type="ECO:0000313" key="2">
    <source>
        <dbReference type="Proteomes" id="UP000499080"/>
    </source>
</evidence>
<accession>A0A4Y2MGL0</accession>
<sequence length="150" mass="17613">MRPFSQHCREIVNKGSEIIIVYCHRSCTSLLAKIKILVVKHLHNLLGKDQTFCLRDLCETMYSSPKYGENLPEYSCCRFQEQVTAHEKDFLHLLRDLCETMYTLKPNERNSLRWSEFSLLSILESASSFWSVLQSFRGAKYSERISLLFH</sequence>
<gene>
    <name evidence="1" type="ORF">AVEN_86751_1</name>
</gene>
<evidence type="ECO:0000313" key="1">
    <source>
        <dbReference type="EMBL" id="GBN25540.1"/>
    </source>
</evidence>
<proteinExistence type="predicted"/>